<dbReference type="GO" id="GO:0004177">
    <property type="term" value="F:aminopeptidase activity"/>
    <property type="evidence" value="ECO:0007669"/>
    <property type="project" value="UniProtKB-ARBA"/>
</dbReference>
<keyword evidence="2" id="KW-0378">Hydrolase</keyword>
<dbReference type="InterPro" id="IPR029149">
    <property type="entry name" value="Creatin/AminoP/Spt16_N"/>
</dbReference>
<evidence type="ECO:0000313" key="5">
    <source>
        <dbReference type="EMBL" id="KRO47011.1"/>
    </source>
</evidence>
<evidence type="ECO:0000259" key="3">
    <source>
        <dbReference type="Pfam" id="PF00557"/>
    </source>
</evidence>
<organism evidence="5 6">
    <name type="scientific">Acidimicrobiia bacterium BACL6 MAG-120924-bin43</name>
    <dbReference type="NCBI Taxonomy" id="1655583"/>
    <lineage>
        <taxon>Bacteria</taxon>
        <taxon>Bacillati</taxon>
        <taxon>Actinomycetota</taxon>
        <taxon>Acidimicrobiia</taxon>
        <taxon>acIV cluster</taxon>
    </lineage>
</organism>
<dbReference type="GO" id="GO:0008235">
    <property type="term" value="F:metalloexopeptidase activity"/>
    <property type="evidence" value="ECO:0007669"/>
    <property type="project" value="UniProtKB-ARBA"/>
</dbReference>
<dbReference type="SUPFAM" id="SSF53092">
    <property type="entry name" value="Creatinase/prolidase N-terminal domain"/>
    <property type="match status" value="1"/>
</dbReference>
<accession>A0A0R2QG33</accession>
<dbReference type="PROSITE" id="PS00491">
    <property type="entry name" value="PROLINE_PEPTIDASE"/>
    <property type="match status" value="1"/>
</dbReference>
<comment type="caution">
    <text evidence="5">The sequence shown here is derived from an EMBL/GenBank/DDBJ whole genome shotgun (WGS) entry which is preliminary data.</text>
</comment>
<dbReference type="PANTHER" id="PTHR46112:SF3">
    <property type="entry name" value="AMINOPEPTIDASE YPDF"/>
    <property type="match status" value="1"/>
</dbReference>
<dbReference type="InterPro" id="IPR000994">
    <property type="entry name" value="Pept_M24"/>
</dbReference>
<protein>
    <recommendedName>
        <fullName evidence="7">X-Pro dipeptidase</fullName>
    </recommendedName>
</protein>
<dbReference type="InterPro" id="IPR001131">
    <property type="entry name" value="Peptidase_M24B_aminopep-P_CS"/>
</dbReference>
<dbReference type="PANTHER" id="PTHR46112">
    <property type="entry name" value="AMINOPEPTIDASE"/>
    <property type="match status" value="1"/>
</dbReference>
<feature type="domain" description="Peptidase M24" evidence="3">
    <location>
        <begin position="156"/>
        <end position="362"/>
    </location>
</feature>
<dbReference type="InterPro" id="IPR036005">
    <property type="entry name" value="Creatinase/aminopeptidase-like"/>
</dbReference>
<dbReference type="AlphaFoldDB" id="A0A0R2QG33"/>
<dbReference type="Pfam" id="PF01321">
    <property type="entry name" value="Creatinase_N"/>
    <property type="match status" value="1"/>
</dbReference>
<dbReference type="Pfam" id="PF00557">
    <property type="entry name" value="Peptidase_M24"/>
    <property type="match status" value="1"/>
</dbReference>
<sequence length="375" mass="40815">MDLNSPQFSSLPPLLVTDRLQRVLEIAQDSYGVNALVVLSMDNIRWLTGFTGSTALLLIKDNDSILIVDGRYTQQAIDQIHMSGASARVVEARTQSLQIGQLSRELEGSNICGFDSSDVTVLNFEMIVAQIPCAFVAVNGVVQQLRRVKTDAEIARMQLASRATDMALAEVQLMLEDASSFEISERDVRDELEYKMRRFGADGPSYETIVATGVNSVKPHHRPTGTIIREGDSVVIDVGGLVDGYHSDMTRTFLIGEVSSELAAIHDLVLYAQREGVLAVRPGVSGASIDEVCRSIIKQAGYGPDFVHGTGHGVGLQIHEMPWVRTDFIEPLQCGEVVTVEPGVYRVGVGGVRIEDLILVTATSSRTLTLSQKES</sequence>
<evidence type="ECO:0008006" key="7">
    <source>
        <dbReference type="Google" id="ProtNLM"/>
    </source>
</evidence>
<keyword evidence="1" id="KW-0479">Metal-binding</keyword>
<dbReference type="InterPro" id="IPR001714">
    <property type="entry name" value="Pept_M24_MAP"/>
</dbReference>
<feature type="domain" description="Creatinase N-terminal" evidence="4">
    <location>
        <begin position="19"/>
        <end position="148"/>
    </location>
</feature>
<dbReference type="InterPro" id="IPR000587">
    <property type="entry name" value="Creatinase_N"/>
</dbReference>
<evidence type="ECO:0000313" key="6">
    <source>
        <dbReference type="Proteomes" id="UP000051017"/>
    </source>
</evidence>
<dbReference type="InterPro" id="IPR050659">
    <property type="entry name" value="Peptidase_M24B"/>
</dbReference>
<evidence type="ECO:0000256" key="1">
    <source>
        <dbReference type="ARBA" id="ARBA00022723"/>
    </source>
</evidence>
<dbReference type="Gene3D" id="3.40.350.10">
    <property type="entry name" value="Creatinase/prolidase N-terminal domain"/>
    <property type="match status" value="1"/>
</dbReference>
<dbReference type="EMBL" id="LIBJ01000204">
    <property type="protein sequence ID" value="KRO47011.1"/>
    <property type="molecule type" value="Genomic_DNA"/>
</dbReference>
<reference evidence="5 6" key="1">
    <citation type="submission" date="2015-10" db="EMBL/GenBank/DDBJ databases">
        <title>Metagenome-Assembled Genomes uncover a global brackish microbiome.</title>
        <authorList>
            <person name="Hugerth L.W."/>
            <person name="Larsson J."/>
            <person name="Alneberg J."/>
            <person name="Lindh M.V."/>
            <person name="Legrand C."/>
            <person name="Pinhassi J."/>
            <person name="Andersson A.F."/>
        </authorList>
    </citation>
    <scope>NUCLEOTIDE SEQUENCE [LARGE SCALE GENOMIC DNA]</scope>
    <source>
        <strain evidence="5">BACL6 MAG-120924-bin43</strain>
    </source>
</reference>
<dbReference type="Proteomes" id="UP000051017">
    <property type="component" value="Unassembled WGS sequence"/>
</dbReference>
<dbReference type="Gene3D" id="3.90.230.10">
    <property type="entry name" value="Creatinase/methionine aminopeptidase superfamily"/>
    <property type="match status" value="1"/>
</dbReference>
<evidence type="ECO:0000259" key="4">
    <source>
        <dbReference type="Pfam" id="PF01321"/>
    </source>
</evidence>
<proteinExistence type="predicted"/>
<dbReference type="GO" id="GO:0046872">
    <property type="term" value="F:metal ion binding"/>
    <property type="evidence" value="ECO:0007669"/>
    <property type="project" value="UniProtKB-KW"/>
</dbReference>
<evidence type="ECO:0000256" key="2">
    <source>
        <dbReference type="ARBA" id="ARBA00022801"/>
    </source>
</evidence>
<gene>
    <name evidence="5" type="ORF">ABR75_07285</name>
</gene>
<dbReference type="PRINTS" id="PR00599">
    <property type="entry name" value="MAPEPTIDASE"/>
</dbReference>
<feature type="non-terminal residue" evidence="5">
    <location>
        <position position="375"/>
    </location>
</feature>
<name>A0A0R2QG33_9ACTN</name>
<dbReference type="SUPFAM" id="SSF55920">
    <property type="entry name" value="Creatinase/aminopeptidase"/>
    <property type="match status" value="1"/>
</dbReference>